<comment type="caution">
    <text evidence="2">The sequence shown here is derived from an EMBL/GenBank/DDBJ whole genome shotgun (WGS) entry which is preliminary data.</text>
</comment>
<gene>
    <name evidence="2" type="ORF">HMPREF9088_0808</name>
</gene>
<dbReference type="AlphaFoldDB" id="E6LEL8"/>
<dbReference type="InterPro" id="IPR010982">
    <property type="entry name" value="Lambda_DNA-bd_dom_sf"/>
</dbReference>
<dbReference type="GO" id="GO:0003677">
    <property type="term" value="F:DNA binding"/>
    <property type="evidence" value="ECO:0007669"/>
    <property type="project" value="UniProtKB-KW"/>
</dbReference>
<evidence type="ECO:0000313" key="2">
    <source>
        <dbReference type="EMBL" id="EFU74354.1"/>
    </source>
</evidence>
<evidence type="ECO:0000259" key="1">
    <source>
        <dbReference type="PROSITE" id="PS50943"/>
    </source>
</evidence>
<keyword evidence="2" id="KW-0238">DNA-binding</keyword>
<name>E6LEL8_ENTI1</name>
<dbReference type="PANTHER" id="PTHR37301:SF1">
    <property type="entry name" value="DNA-BINDING PROTEIN"/>
    <property type="match status" value="1"/>
</dbReference>
<proteinExistence type="predicted"/>
<dbReference type="STRING" id="888064.HMPREF9088_0808"/>
<dbReference type="Pfam" id="PF13443">
    <property type="entry name" value="HTH_26"/>
    <property type="match status" value="1"/>
</dbReference>
<dbReference type="SMART" id="SM00530">
    <property type="entry name" value="HTH_XRE"/>
    <property type="match status" value="1"/>
</dbReference>
<dbReference type="eggNOG" id="COG3655">
    <property type="taxonomic scope" value="Bacteria"/>
</dbReference>
<dbReference type="PANTHER" id="PTHR37301">
    <property type="entry name" value="DNA-BINDING PROTEIN-RELATED"/>
    <property type="match status" value="1"/>
</dbReference>
<evidence type="ECO:0000313" key="3">
    <source>
        <dbReference type="Proteomes" id="UP000010296"/>
    </source>
</evidence>
<reference evidence="2 3" key="1">
    <citation type="submission" date="2010-12" db="EMBL/GenBank/DDBJ databases">
        <authorList>
            <person name="Muzny D."/>
            <person name="Qin X."/>
            <person name="Deng J."/>
            <person name="Jiang H."/>
            <person name="Liu Y."/>
            <person name="Qu J."/>
            <person name="Song X.-Z."/>
            <person name="Zhang L."/>
            <person name="Thornton R."/>
            <person name="Coyle M."/>
            <person name="Francisco L."/>
            <person name="Jackson L."/>
            <person name="Javaid M."/>
            <person name="Korchina V."/>
            <person name="Kovar C."/>
            <person name="Mata R."/>
            <person name="Mathew T."/>
            <person name="Ngo R."/>
            <person name="Nguyen L."/>
            <person name="Nguyen N."/>
            <person name="Okwuonu G."/>
            <person name="Ongeri F."/>
            <person name="Pham C."/>
            <person name="Simmons D."/>
            <person name="Wilczek-Boney K."/>
            <person name="Hale W."/>
            <person name="Jakkamsetti A."/>
            <person name="Pham P."/>
            <person name="Ruth R."/>
            <person name="San Lucas F."/>
            <person name="Warren J."/>
            <person name="Zhang J."/>
            <person name="Zhao Z."/>
            <person name="Zhou C."/>
            <person name="Zhu D."/>
            <person name="Lee S."/>
            <person name="Bess C."/>
            <person name="Blankenburg K."/>
            <person name="Forbes L."/>
            <person name="Fu Q."/>
            <person name="Gubbala S."/>
            <person name="Hirani K."/>
            <person name="Jayaseelan J.C."/>
            <person name="Lara F."/>
            <person name="Munidasa M."/>
            <person name="Palculict T."/>
            <person name="Patil S."/>
            <person name="Pu L.-L."/>
            <person name="Saada N."/>
            <person name="Tang L."/>
            <person name="Weissenberger G."/>
            <person name="Zhu Y."/>
            <person name="Hemphill L."/>
            <person name="Shang Y."/>
            <person name="Youmans B."/>
            <person name="Ayvaz T."/>
            <person name="Ross M."/>
            <person name="Santibanez J."/>
            <person name="Aqrawi P."/>
            <person name="Gross S."/>
            <person name="Joshi V."/>
            <person name="Fowler G."/>
            <person name="Nazareth L."/>
            <person name="Reid J."/>
            <person name="Worley K."/>
            <person name="Petrosino J."/>
            <person name="Highlander S."/>
            <person name="Gibbs R."/>
        </authorList>
    </citation>
    <scope>NUCLEOTIDE SEQUENCE [LARGE SCALE GENOMIC DNA]</scope>
    <source>
        <strain evidence="3">DSM 15952 / CCUG 50447 / LMG 22039 / TP 1.5</strain>
    </source>
</reference>
<feature type="domain" description="HTH cro/C1-type" evidence="1">
    <location>
        <begin position="39"/>
        <end position="94"/>
    </location>
</feature>
<keyword evidence="3" id="KW-1185">Reference proteome</keyword>
<sequence length="294" mass="34306">MYRTLLYNVIVSLICIDVNTKLCDNQNRERGDFMISLKLNELLKKREITILQLSEQTGISRSTLNSMVNGVTKGIQFTTLDTLCESLDCSVSDLIEYIPFVQYPKLFFISVEEDDCEYKIAFIYEVQGLDKTKLKHISNGYIGILLTIFVRITEDKRTNLMLRLTLMFNRDVEILISKKMKKEVFNGRIDSERRFFPIINRSIDMVLPKYESSFVDSTFKHFNLALDYWPELEEKLRREIKSEQFVVTVTFLVPTHSVIDTISNIDFTTDYIYSSTVESPNPDTINFVKKINLK</sequence>
<dbReference type="CDD" id="cd00093">
    <property type="entry name" value="HTH_XRE"/>
    <property type="match status" value="1"/>
</dbReference>
<dbReference type="Gene3D" id="1.10.260.40">
    <property type="entry name" value="lambda repressor-like DNA-binding domains"/>
    <property type="match status" value="1"/>
</dbReference>
<dbReference type="HOGENOM" id="CLU_945741_0_0_9"/>
<dbReference type="Proteomes" id="UP000010296">
    <property type="component" value="Unassembled WGS sequence"/>
</dbReference>
<organism evidence="2 3">
    <name type="scientific">Enterococcus italicus (strain DSM 15952 / CCUG 50447 / LMG 22039 / TP 1.5)</name>
    <dbReference type="NCBI Taxonomy" id="888064"/>
    <lineage>
        <taxon>Bacteria</taxon>
        <taxon>Bacillati</taxon>
        <taxon>Bacillota</taxon>
        <taxon>Bacilli</taxon>
        <taxon>Lactobacillales</taxon>
        <taxon>Enterococcaceae</taxon>
        <taxon>Enterococcus</taxon>
    </lineage>
</organism>
<protein>
    <submittedName>
        <fullName evidence="2">DNA-binding helix-turn-helix protein</fullName>
    </submittedName>
</protein>
<dbReference type="EMBL" id="AEPV01000028">
    <property type="protein sequence ID" value="EFU74354.1"/>
    <property type="molecule type" value="Genomic_DNA"/>
</dbReference>
<dbReference type="SUPFAM" id="SSF47413">
    <property type="entry name" value="lambda repressor-like DNA-binding domains"/>
    <property type="match status" value="1"/>
</dbReference>
<dbReference type="InterPro" id="IPR001387">
    <property type="entry name" value="Cro/C1-type_HTH"/>
</dbReference>
<dbReference type="PROSITE" id="PS50943">
    <property type="entry name" value="HTH_CROC1"/>
    <property type="match status" value="1"/>
</dbReference>
<accession>E6LEL8</accession>